<sequence length="114" mass="12676">MKTRICSGDDTARYSELNTITIIVDSFIYAEHRQKRIGKWSVHTGPQGKKFKFKPPQLSPPPPQQTLISMWRPLSTSLPPPSQPTMVSLSSSSTPQQQQQPPIMVSSTPSSTPQ</sequence>
<dbReference type="EMBL" id="CAJVPL010001467">
    <property type="protein sequence ID" value="CAG8572567.1"/>
    <property type="molecule type" value="Genomic_DNA"/>
</dbReference>
<dbReference type="AlphaFoldDB" id="A0A9N9FYS3"/>
<feature type="compositionally biased region" description="Low complexity" evidence="1">
    <location>
        <begin position="84"/>
        <end position="107"/>
    </location>
</feature>
<reference evidence="2" key="1">
    <citation type="submission" date="2021-06" db="EMBL/GenBank/DDBJ databases">
        <authorList>
            <person name="Kallberg Y."/>
            <person name="Tangrot J."/>
            <person name="Rosling A."/>
        </authorList>
    </citation>
    <scope>NUCLEOTIDE SEQUENCE</scope>
    <source>
        <strain evidence="2">MT106</strain>
    </source>
</reference>
<evidence type="ECO:0000256" key="1">
    <source>
        <dbReference type="SAM" id="MobiDB-lite"/>
    </source>
</evidence>
<evidence type="ECO:0000313" key="3">
    <source>
        <dbReference type="Proteomes" id="UP000789831"/>
    </source>
</evidence>
<name>A0A9N9FYS3_9GLOM</name>
<protein>
    <submittedName>
        <fullName evidence="2">12104_t:CDS:1</fullName>
    </submittedName>
</protein>
<keyword evidence="3" id="KW-1185">Reference proteome</keyword>
<accession>A0A9N9FYS3</accession>
<dbReference type="Proteomes" id="UP000789831">
    <property type="component" value="Unassembled WGS sequence"/>
</dbReference>
<feature type="region of interest" description="Disordered" evidence="1">
    <location>
        <begin position="40"/>
        <end position="114"/>
    </location>
</feature>
<evidence type="ECO:0000313" key="2">
    <source>
        <dbReference type="EMBL" id="CAG8572567.1"/>
    </source>
</evidence>
<comment type="caution">
    <text evidence="2">The sequence shown here is derived from an EMBL/GenBank/DDBJ whole genome shotgun (WGS) entry which is preliminary data.</text>
</comment>
<gene>
    <name evidence="2" type="ORF">AGERDE_LOCUS7713</name>
</gene>
<organism evidence="2 3">
    <name type="scientific">Ambispora gerdemannii</name>
    <dbReference type="NCBI Taxonomy" id="144530"/>
    <lineage>
        <taxon>Eukaryota</taxon>
        <taxon>Fungi</taxon>
        <taxon>Fungi incertae sedis</taxon>
        <taxon>Mucoromycota</taxon>
        <taxon>Glomeromycotina</taxon>
        <taxon>Glomeromycetes</taxon>
        <taxon>Archaeosporales</taxon>
        <taxon>Ambisporaceae</taxon>
        <taxon>Ambispora</taxon>
    </lineage>
</organism>
<proteinExistence type="predicted"/>